<dbReference type="AlphaFoldDB" id="A0A2M9CXP6"/>
<gene>
    <name evidence="5" type="ORF">BXY57_2218</name>
</gene>
<dbReference type="Pfam" id="PF13641">
    <property type="entry name" value="Glyco_tranf_2_3"/>
    <property type="match status" value="1"/>
</dbReference>
<keyword evidence="3 5" id="KW-0808">Transferase</keyword>
<reference evidence="5 6" key="1">
    <citation type="submission" date="2017-11" db="EMBL/GenBank/DDBJ databases">
        <title>Genomic Encyclopedia of Archaeal and Bacterial Type Strains, Phase II (KMG-II): From Individual Species to Whole Genera.</title>
        <authorList>
            <person name="Goeker M."/>
        </authorList>
    </citation>
    <scope>NUCLEOTIDE SEQUENCE [LARGE SCALE GENOMIC DNA]</scope>
    <source>
        <strain evidence="5 6">DSM 27268</strain>
    </source>
</reference>
<proteinExistence type="inferred from homology"/>
<keyword evidence="4" id="KW-1133">Transmembrane helix</keyword>
<dbReference type="RefSeq" id="WP_100315036.1">
    <property type="nucleotide sequence ID" value="NZ_PGFG01000001.1"/>
</dbReference>
<dbReference type="EMBL" id="PGFG01000001">
    <property type="protein sequence ID" value="PJJ76588.1"/>
    <property type="molecule type" value="Genomic_DNA"/>
</dbReference>
<keyword evidence="2" id="KW-0328">Glycosyltransferase</keyword>
<evidence type="ECO:0000256" key="4">
    <source>
        <dbReference type="SAM" id="Phobius"/>
    </source>
</evidence>
<evidence type="ECO:0000256" key="3">
    <source>
        <dbReference type="ARBA" id="ARBA00022679"/>
    </source>
</evidence>
<protein>
    <submittedName>
        <fullName evidence="5">Cellulose synthase/poly-beta-1,6-N-acetylglucosamine synthase-like glycosyltransferase</fullName>
    </submittedName>
</protein>
<dbReference type="Gene3D" id="3.90.550.10">
    <property type="entry name" value="Spore Coat Polysaccharide Biosynthesis Protein SpsA, Chain A"/>
    <property type="match status" value="1"/>
</dbReference>
<evidence type="ECO:0000256" key="1">
    <source>
        <dbReference type="ARBA" id="ARBA00006739"/>
    </source>
</evidence>
<keyword evidence="4" id="KW-0812">Transmembrane</keyword>
<sequence length="407" mass="46670">MFLGYLIISVLLVYTGYCVGYILLLSVAAKIYQRKFSSPVLPVSEVYHKIAILVPAYKEDAVIFFSALSYNKIRYPEDRFDVYIIADQLQPETLEKLRTTRAKVIPVNFEKSSKAKAINTAFQQITDDYDIALICDADNVLHPDFLMYINRSFAEGYLAIQGQRVAKNLDTPFAVLDAASEMINNHLFRMGNRALGFSSAVIGSGMAFDFHLLKKIFLQIDTLGGFDKQLQLLLTQSRIKIFYEPRAIVFDEKVAHSSQFTRQRKRWLFSHVQFLQNHIGNGFLQLLKGNIDYFNLSVLQALIPPRLLLGACIFAFTILFGVTTLFFSVLNPVWIVFLILGFFYVFSLLLAMPSGFLFRYFFPSLSHVPYIFSSMFLALFSAREAKSNFLHTVHFQHQVNNPLYEYE</sequence>
<dbReference type="OrthoDB" id="1523666at2"/>
<dbReference type="Proteomes" id="UP000230000">
    <property type="component" value="Unassembled WGS sequence"/>
</dbReference>
<evidence type="ECO:0000313" key="6">
    <source>
        <dbReference type="Proteomes" id="UP000230000"/>
    </source>
</evidence>
<keyword evidence="6" id="KW-1185">Reference proteome</keyword>
<dbReference type="GO" id="GO:0016757">
    <property type="term" value="F:glycosyltransferase activity"/>
    <property type="evidence" value="ECO:0007669"/>
    <property type="project" value="UniProtKB-KW"/>
</dbReference>
<evidence type="ECO:0000256" key="2">
    <source>
        <dbReference type="ARBA" id="ARBA00022676"/>
    </source>
</evidence>
<accession>A0A2M9CXP6</accession>
<organism evidence="5 6">
    <name type="scientific">Thermoflavifilum aggregans</name>
    <dbReference type="NCBI Taxonomy" id="454188"/>
    <lineage>
        <taxon>Bacteria</taxon>
        <taxon>Pseudomonadati</taxon>
        <taxon>Bacteroidota</taxon>
        <taxon>Chitinophagia</taxon>
        <taxon>Chitinophagales</taxon>
        <taxon>Chitinophagaceae</taxon>
        <taxon>Thermoflavifilum</taxon>
    </lineage>
</organism>
<dbReference type="InterPro" id="IPR029044">
    <property type="entry name" value="Nucleotide-diphossugar_trans"/>
</dbReference>
<name>A0A2M9CXP6_9BACT</name>
<comment type="caution">
    <text evidence="5">The sequence shown here is derived from an EMBL/GenBank/DDBJ whole genome shotgun (WGS) entry which is preliminary data.</text>
</comment>
<feature type="transmembrane region" description="Helical" evidence="4">
    <location>
        <begin position="360"/>
        <end position="380"/>
    </location>
</feature>
<dbReference type="SUPFAM" id="SSF53448">
    <property type="entry name" value="Nucleotide-diphospho-sugar transferases"/>
    <property type="match status" value="1"/>
</dbReference>
<keyword evidence="4" id="KW-0472">Membrane</keyword>
<feature type="transmembrane region" description="Helical" evidence="4">
    <location>
        <begin position="6"/>
        <end position="29"/>
    </location>
</feature>
<dbReference type="PANTHER" id="PTHR43630">
    <property type="entry name" value="POLY-BETA-1,6-N-ACETYL-D-GLUCOSAMINE SYNTHASE"/>
    <property type="match status" value="1"/>
</dbReference>
<feature type="transmembrane region" description="Helical" evidence="4">
    <location>
        <begin position="333"/>
        <end position="353"/>
    </location>
</feature>
<dbReference type="CDD" id="cd06423">
    <property type="entry name" value="CESA_like"/>
    <property type="match status" value="1"/>
</dbReference>
<feature type="transmembrane region" description="Helical" evidence="4">
    <location>
        <begin position="307"/>
        <end position="327"/>
    </location>
</feature>
<evidence type="ECO:0000313" key="5">
    <source>
        <dbReference type="EMBL" id="PJJ76588.1"/>
    </source>
</evidence>
<dbReference type="PANTHER" id="PTHR43630:SF1">
    <property type="entry name" value="POLY-BETA-1,6-N-ACETYL-D-GLUCOSAMINE SYNTHASE"/>
    <property type="match status" value="1"/>
</dbReference>
<comment type="similarity">
    <text evidence="1">Belongs to the glycosyltransferase 2 family.</text>
</comment>